<proteinExistence type="predicted"/>
<dbReference type="Proteomes" id="UP001221142">
    <property type="component" value="Unassembled WGS sequence"/>
</dbReference>
<sequence length="111" mass="12028">MPSIFAKIFKNKKMSNKADESKKTEGEQSFSIQPHPAKSNDPSDLTEQTGGLASNPVEGALHARDPHVPSAQIMAGLEEPKVRLQSPSSTCLLIPFQSSEELAARKAELNK</sequence>
<accession>A0AAD7BHG2</accession>
<feature type="compositionally biased region" description="Basic and acidic residues" evidence="1">
    <location>
        <begin position="16"/>
        <end position="26"/>
    </location>
</feature>
<evidence type="ECO:0000256" key="1">
    <source>
        <dbReference type="SAM" id="MobiDB-lite"/>
    </source>
</evidence>
<dbReference type="EMBL" id="JARKIF010000016">
    <property type="protein sequence ID" value="KAJ7621233.1"/>
    <property type="molecule type" value="Genomic_DNA"/>
</dbReference>
<organism evidence="2 3">
    <name type="scientific">Roridomyces roridus</name>
    <dbReference type="NCBI Taxonomy" id="1738132"/>
    <lineage>
        <taxon>Eukaryota</taxon>
        <taxon>Fungi</taxon>
        <taxon>Dikarya</taxon>
        <taxon>Basidiomycota</taxon>
        <taxon>Agaricomycotina</taxon>
        <taxon>Agaricomycetes</taxon>
        <taxon>Agaricomycetidae</taxon>
        <taxon>Agaricales</taxon>
        <taxon>Marasmiineae</taxon>
        <taxon>Mycenaceae</taxon>
        <taxon>Roridomyces</taxon>
    </lineage>
</organism>
<protein>
    <submittedName>
        <fullName evidence="2">Uncharacterized protein</fullName>
    </submittedName>
</protein>
<feature type="region of interest" description="Disordered" evidence="1">
    <location>
        <begin position="9"/>
        <end position="69"/>
    </location>
</feature>
<name>A0AAD7BHG2_9AGAR</name>
<evidence type="ECO:0000313" key="2">
    <source>
        <dbReference type="EMBL" id="KAJ7621233.1"/>
    </source>
</evidence>
<keyword evidence="3" id="KW-1185">Reference proteome</keyword>
<reference evidence="2" key="1">
    <citation type="submission" date="2023-03" db="EMBL/GenBank/DDBJ databases">
        <title>Massive genome expansion in bonnet fungi (Mycena s.s.) driven by repeated elements and novel gene families across ecological guilds.</title>
        <authorList>
            <consortium name="Lawrence Berkeley National Laboratory"/>
            <person name="Harder C.B."/>
            <person name="Miyauchi S."/>
            <person name="Viragh M."/>
            <person name="Kuo A."/>
            <person name="Thoen E."/>
            <person name="Andreopoulos B."/>
            <person name="Lu D."/>
            <person name="Skrede I."/>
            <person name="Drula E."/>
            <person name="Henrissat B."/>
            <person name="Morin E."/>
            <person name="Kohler A."/>
            <person name="Barry K."/>
            <person name="LaButti K."/>
            <person name="Morin E."/>
            <person name="Salamov A."/>
            <person name="Lipzen A."/>
            <person name="Mereny Z."/>
            <person name="Hegedus B."/>
            <person name="Baldrian P."/>
            <person name="Stursova M."/>
            <person name="Weitz H."/>
            <person name="Taylor A."/>
            <person name="Grigoriev I.V."/>
            <person name="Nagy L.G."/>
            <person name="Martin F."/>
            <person name="Kauserud H."/>
        </authorList>
    </citation>
    <scope>NUCLEOTIDE SEQUENCE</scope>
    <source>
        <strain evidence="2">9284</strain>
    </source>
</reference>
<dbReference type="AlphaFoldDB" id="A0AAD7BHG2"/>
<feature type="compositionally biased region" description="Polar residues" evidence="1">
    <location>
        <begin position="40"/>
        <end position="52"/>
    </location>
</feature>
<evidence type="ECO:0000313" key="3">
    <source>
        <dbReference type="Proteomes" id="UP001221142"/>
    </source>
</evidence>
<comment type="caution">
    <text evidence="2">The sequence shown here is derived from an EMBL/GenBank/DDBJ whole genome shotgun (WGS) entry which is preliminary data.</text>
</comment>
<gene>
    <name evidence="2" type="ORF">FB45DRAFT_928730</name>
</gene>